<dbReference type="InterPro" id="IPR044974">
    <property type="entry name" value="Disease_R_plants"/>
</dbReference>
<organism evidence="3 4">
    <name type="scientific">Prunus mume</name>
    <name type="common">Japanese apricot</name>
    <name type="synonym">Armeniaca mume</name>
    <dbReference type="NCBI Taxonomy" id="102107"/>
    <lineage>
        <taxon>Eukaryota</taxon>
        <taxon>Viridiplantae</taxon>
        <taxon>Streptophyta</taxon>
        <taxon>Embryophyta</taxon>
        <taxon>Tracheophyta</taxon>
        <taxon>Spermatophyta</taxon>
        <taxon>Magnoliopsida</taxon>
        <taxon>eudicotyledons</taxon>
        <taxon>Gunneridae</taxon>
        <taxon>Pentapetalae</taxon>
        <taxon>rosids</taxon>
        <taxon>fabids</taxon>
        <taxon>Rosales</taxon>
        <taxon>Rosaceae</taxon>
        <taxon>Amygdaloideae</taxon>
        <taxon>Amygdaleae</taxon>
        <taxon>Prunus</taxon>
    </lineage>
</organism>
<dbReference type="SUPFAM" id="SSF52540">
    <property type="entry name" value="P-loop containing nucleoside triphosphate hydrolases"/>
    <property type="match status" value="1"/>
</dbReference>
<dbReference type="InterPro" id="IPR027417">
    <property type="entry name" value="P-loop_NTPase"/>
</dbReference>
<dbReference type="PROSITE" id="PS50104">
    <property type="entry name" value="TIR"/>
    <property type="match status" value="1"/>
</dbReference>
<dbReference type="RefSeq" id="XP_008236613.1">
    <property type="nucleotide sequence ID" value="XM_008238391.1"/>
</dbReference>
<proteinExistence type="predicted"/>
<dbReference type="GeneID" id="103335386"/>
<dbReference type="Gene3D" id="3.40.50.10140">
    <property type="entry name" value="Toll/interleukin-1 receptor homology (TIR) domain"/>
    <property type="match status" value="1"/>
</dbReference>
<dbReference type="InterPro" id="IPR035897">
    <property type="entry name" value="Toll_tir_struct_dom_sf"/>
</dbReference>
<protein>
    <submittedName>
        <fullName evidence="4">TMV resistance protein N-like</fullName>
    </submittedName>
</protein>
<evidence type="ECO:0000259" key="2">
    <source>
        <dbReference type="PROSITE" id="PS50104"/>
    </source>
</evidence>
<feature type="region of interest" description="Disordered" evidence="1">
    <location>
        <begin position="619"/>
        <end position="652"/>
    </location>
</feature>
<dbReference type="Gene3D" id="1.10.8.430">
    <property type="entry name" value="Helical domain of apoptotic protease-activating factors"/>
    <property type="match status" value="1"/>
</dbReference>
<dbReference type="PANTHER" id="PTHR11017:SF570">
    <property type="entry name" value="DISEASE RESISTANCE PROTEIN (TIR-NBS CLASS)-RELATED"/>
    <property type="match status" value="1"/>
</dbReference>
<dbReference type="PRINTS" id="PR00364">
    <property type="entry name" value="DISEASERSIST"/>
</dbReference>
<dbReference type="Gene3D" id="3.40.50.300">
    <property type="entry name" value="P-loop containing nucleotide triphosphate hydrolases"/>
    <property type="match status" value="1"/>
</dbReference>
<dbReference type="Pfam" id="PF00931">
    <property type="entry name" value="NB-ARC"/>
    <property type="match status" value="1"/>
</dbReference>
<dbReference type="Pfam" id="PF01582">
    <property type="entry name" value="TIR"/>
    <property type="match status" value="1"/>
</dbReference>
<dbReference type="SUPFAM" id="SSF52200">
    <property type="entry name" value="Toll/Interleukin receptor TIR domain"/>
    <property type="match status" value="1"/>
</dbReference>
<accession>A0ABM0PA94</accession>
<keyword evidence="3" id="KW-1185">Reference proteome</keyword>
<feature type="region of interest" description="Disordered" evidence="1">
    <location>
        <begin position="524"/>
        <end position="554"/>
    </location>
</feature>
<evidence type="ECO:0000313" key="4">
    <source>
        <dbReference type="RefSeq" id="XP_008236613.1"/>
    </source>
</evidence>
<dbReference type="SMART" id="SM00255">
    <property type="entry name" value="TIR"/>
    <property type="match status" value="1"/>
</dbReference>
<feature type="domain" description="TIR" evidence="2">
    <location>
        <begin position="27"/>
        <end position="190"/>
    </location>
</feature>
<dbReference type="PANTHER" id="PTHR11017">
    <property type="entry name" value="LEUCINE-RICH REPEAT-CONTAINING PROTEIN"/>
    <property type="match status" value="1"/>
</dbReference>
<sequence length="701" mass="78855">MQLSNKMDSNITTELVASSPSPSTNSWKYDVFLSFRGADTRYGFTDHLHSSLLRRGINTFMDDDQLERGQDISEVINPAIRESRIFIIIFSENYASSSWCLEELARIIEYKNPQQQIVIPVYYKVDPADVRNQKGPFGEAFVQHENRFKDDLEKVSRWRAALTEAANFPGMEVNNFGRESKFIHEITEMILQKLNRAYLTYETNYPVEIDSRIREMNDLLGDGVTDVRMVGIWGMGGIGKTTLAKAVYNSVAHKFEGSCFLGNVRENSEAPGGLVQLQKTLLHNILGLKISRVTDVYSGVNIIKSRLRHKRVLLIIDDVDDLNQLKYLAGSSDWFGVGSRIIITTRNLHLLHAHGVDFTYIVRELESDEALELFSSNAFPTNRLPDDYQVLARRFVGYAQGIPLALTAMGSLLYKKSRDEWQSILERYERAPASNIHEILKITKKVLDHHIKRPEENVLTNVEEHAGGLNEAESNELMLEQNDTISGTPEVERLQGKISETYNEVTGLNEVENTAKLLGVETFSSTQEEERIQGHINRTDDVTEPNEAESTSTQVVETVEAKILGTEDVTEQNEDENNVNLVEGDKTISSIQEEDLLGKTPGTDDALYNAETTKKLVDGDETNSSAQEEDRLQGKIQGTDDITEPNEAESTSTQVVETVEAKILGTEDVTVSCLHINMSAAKFLTYQLVFDGLDKCFSIIF</sequence>
<gene>
    <name evidence="4" type="primary">LOC103335386</name>
</gene>
<dbReference type="InterPro" id="IPR002182">
    <property type="entry name" value="NB-ARC"/>
</dbReference>
<dbReference type="InterPro" id="IPR042197">
    <property type="entry name" value="Apaf_helical"/>
</dbReference>
<name>A0ABM0PA94_PRUMU</name>
<evidence type="ECO:0000256" key="1">
    <source>
        <dbReference type="SAM" id="MobiDB-lite"/>
    </source>
</evidence>
<reference evidence="3" key="1">
    <citation type="journal article" date="2012" name="Nat. Commun.">
        <title>The genome of Prunus mume.</title>
        <authorList>
            <person name="Zhang Q."/>
            <person name="Chen W."/>
            <person name="Sun L."/>
            <person name="Zhao F."/>
            <person name="Huang B."/>
            <person name="Yang W."/>
            <person name="Tao Y."/>
            <person name="Wang J."/>
            <person name="Yuan Z."/>
            <person name="Fan G."/>
            <person name="Xing Z."/>
            <person name="Han C."/>
            <person name="Pan H."/>
            <person name="Zhong X."/>
            <person name="Shi W."/>
            <person name="Liang X."/>
            <person name="Du D."/>
            <person name="Sun F."/>
            <person name="Xu Z."/>
            <person name="Hao R."/>
            <person name="Lv T."/>
            <person name="Lv Y."/>
            <person name="Zheng Z."/>
            <person name="Sun M."/>
            <person name="Luo L."/>
            <person name="Cai M."/>
            <person name="Gao Y."/>
            <person name="Wang J."/>
            <person name="Yin Y."/>
            <person name="Xu X."/>
            <person name="Cheng T."/>
            <person name="Wang J."/>
        </authorList>
    </citation>
    <scope>NUCLEOTIDE SEQUENCE [LARGE SCALE GENOMIC DNA]</scope>
</reference>
<feature type="compositionally biased region" description="Basic and acidic residues" evidence="1">
    <location>
        <begin position="528"/>
        <end position="541"/>
    </location>
</feature>
<evidence type="ECO:0000313" key="3">
    <source>
        <dbReference type="Proteomes" id="UP000694861"/>
    </source>
</evidence>
<dbReference type="InterPro" id="IPR000157">
    <property type="entry name" value="TIR_dom"/>
</dbReference>
<dbReference type="Proteomes" id="UP000694861">
    <property type="component" value="Linkage group LG6"/>
</dbReference>
<reference evidence="4" key="2">
    <citation type="submission" date="2025-08" db="UniProtKB">
        <authorList>
            <consortium name="RefSeq"/>
        </authorList>
    </citation>
    <scope>IDENTIFICATION</scope>
</reference>